<dbReference type="EMBL" id="MU003695">
    <property type="protein sequence ID" value="KAF2813822.1"/>
    <property type="molecule type" value="Genomic_DNA"/>
</dbReference>
<dbReference type="PANTHER" id="PTHR24148:SF64">
    <property type="entry name" value="HETEROKARYON INCOMPATIBILITY DOMAIN-CONTAINING PROTEIN"/>
    <property type="match status" value="1"/>
</dbReference>
<protein>
    <submittedName>
        <fullName evidence="2 4">HET-domain-containing protein</fullName>
    </submittedName>
</protein>
<accession>A0A6A6YY21</accession>
<gene>
    <name evidence="2 4" type="ORF">BDZ99DRAFT_367582</name>
</gene>
<dbReference type="InterPro" id="IPR010730">
    <property type="entry name" value="HET"/>
</dbReference>
<feature type="non-terminal residue" evidence="2">
    <location>
        <position position="114"/>
    </location>
</feature>
<name>A0A6A6YY21_9PEZI</name>
<reference evidence="2 4" key="1">
    <citation type="journal article" date="2020" name="Stud. Mycol.">
        <title>101 Dothideomycetes genomes: a test case for predicting lifestyles and emergence of pathogens.</title>
        <authorList>
            <person name="Haridas S."/>
            <person name="Albert R."/>
            <person name="Binder M."/>
            <person name="Bloem J."/>
            <person name="Labutti K."/>
            <person name="Salamov A."/>
            <person name="Andreopoulos B."/>
            <person name="Baker S."/>
            <person name="Barry K."/>
            <person name="Bills G."/>
            <person name="Bluhm B."/>
            <person name="Cannon C."/>
            <person name="Castanera R."/>
            <person name="Culley D."/>
            <person name="Daum C."/>
            <person name="Ezra D."/>
            <person name="Gonzalez J."/>
            <person name="Henrissat B."/>
            <person name="Kuo A."/>
            <person name="Liang C."/>
            <person name="Lipzen A."/>
            <person name="Lutzoni F."/>
            <person name="Magnuson J."/>
            <person name="Mondo S."/>
            <person name="Nolan M."/>
            <person name="Ohm R."/>
            <person name="Pangilinan J."/>
            <person name="Park H.-J."/>
            <person name="Ramirez L."/>
            <person name="Alfaro M."/>
            <person name="Sun H."/>
            <person name="Tritt A."/>
            <person name="Yoshinaga Y."/>
            <person name="Zwiers L.-H."/>
            <person name="Turgeon B."/>
            <person name="Goodwin S."/>
            <person name="Spatafora J."/>
            <person name="Crous P."/>
            <person name="Grigoriev I."/>
        </authorList>
    </citation>
    <scope>NUCLEOTIDE SEQUENCE</scope>
    <source>
        <strain evidence="2 4">CBS 304.34</strain>
    </source>
</reference>
<evidence type="ECO:0000313" key="2">
    <source>
        <dbReference type="EMBL" id="KAF2813822.1"/>
    </source>
</evidence>
<sequence>SSLRILELLPGRKDDELAFRLVVADWNNRPIYEAISYAWGSPAERVWTPHNGRYILVPQNLLDGLCQMCFPDQSRLIWADSICIDQNSEKEKAVQISNMRRIYTRATRVLVWLG</sequence>
<feature type="domain" description="Heterokaryon incompatibility" evidence="1">
    <location>
        <begin position="32"/>
        <end position="114"/>
    </location>
</feature>
<organism evidence="2">
    <name type="scientific">Mytilinidion resinicola</name>
    <dbReference type="NCBI Taxonomy" id="574789"/>
    <lineage>
        <taxon>Eukaryota</taxon>
        <taxon>Fungi</taxon>
        <taxon>Dikarya</taxon>
        <taxon>Ascomycota</taxon>
        <taxon>Pezizomycotina</taxon>
        <taxon>Dothideomycetes</taxon>
        <taxon>Pleosporomycetidae</taxon>
        <taxon>Mytilinidiales</taxon>
        <taxon>Mytilinidiaceae</taxon>
        <taxon>Mytilinidion</taxon>
    </lineage>
</organism>
<dbReference type="Proteomes" id="UP000504636">
    <property type="component" value="Unplaced"/>
</dbReference>
<feature type="non-terminal residue" evidence="2">
    <location>
        <position position="1"/>
    </location>
</feature>
<dbReference type="GeneID" id="54455663"/>
<evidence type="ECO:0000313" key="4">
    <source>
        <dbReference type="RefSeq" id="XP_033580786.1"/>
    </source>
</evidence>
<dbReference type="AlphaFoldDB" id="A0A6A6YY21"/>
<keyword evidence="3" id="KW-1185">Reference proteome</keyword>
<reference evidence="4" key="2">
    <citation type="submission" date="2020-04" db="EMBL/GenBank/DDBJ databases">
        <authorList>
            <consortium name="NCBI Genome Project"/>
        </authorList>
    </citation>
    <scope>NUCLEOTIDE SEQUENCE</scope>
    <source>
        <strain evidence="4">CBS 304.34</strain>
    </source>
</reference>
<dbReference type="OrthoDB" id="2157530at2759"/>
<dbReference type="InterPro" id="IPR052895">
    <property type="entry name" value="HetReg/Transcr_Mod"/>
</dbReference>
<evidence type="ECO:0000259" key="1">
    <source>
        <dbReference type="Pfam" id="PF06985"/>
    </source>
</evidence>
<dbReference type="RefSeq" id="XP_033580786.1">
    <property type="nucleotide sequence ID" value="XM_033714770.1"/>
</dbReference>
<proteinExistence type="predicted"/>
<dbReference type="PANTHER" id="PTHR24148">
    <property type="entry name" value="ANKYRIN REPEAT DOMAIN-CONTAINING PROTEIN 39 HOMOLOG-RELATED"/>
    <property type="match status" value="1"/>
</dbReference>
<reference evidence="4" key="3">
    <citation type="submission" date="2025-04" db="UniProtKB">
        <authorList>
            <consortium name="RefSeq"/>
        </authorList>
    </citation>
    <scope>IDENTIFICATION</scope>
    <source>
        <strain evidence="4">CBS 304.34</strain>
    </source>
</reference>
<dbReference type="Pfam" id="PF06985">
    <property type="entry name" value="HET"/>
    <property type="match status" value="1"/>
</dbReference>
<evidence type="ECO:0000313" key="3">
    <source>
        <dbReference type="Proteomes" id="UP000504636"/>
    </source>
</evidence>